<feature type="domain" description="Alpha/beta hydrolase fold-3" evidence="3">
    <location>
        <begin position="87"/>
        <end position="288"/>
    </location>
</feature>
<dbReference type="SUPFAM" id="SSF53474">
    <property type="entry name" value="alpha/beta-Hydrolases"/>
    <property type="match status" value="1"/>
</dbReference>
<protein>
    <submittedName>
        <fullName evidence="4">Acetyl esterase/lipase</fullName>
    </submittedName>
</protein>
<keyword evidence="2" id="KW-0378">Hydrolase</keyword>
<dbReference type="Pfam" id="PF07859">
    <property type="entry name" value="Abhydrolase_3"/>
    <property type="match status" value="1"/>
</dbReference>
<dbReference type="PANTHER" id="PTHR48081">
    <property type="entry name" value="AB HYDROLASE SUPERFAMILY PROTEIN C4A8.06C"/>
    <property type="match status" value="1"/>
</dbReference>
<evidence type="ECO:0000313" key="5">
    <source>
        <dbReference type="Proteomes" id="UP000537126"/>
    </source>
</evidence>
<proteinExistence type="inferred from homology"/>
<keyword evidence="5" id="KW-1185">Reference proteome</keyword>
<evidence type="ECO:0000259" key="3">
    <source>
        <dbReference type="Pfam" id="PF07859"/>
    </source>
</evidence>
<dbReference type="InterPro" id="IPR002168">
    <property type="entry name" value="Lipase_GDXG_HIS_AS"/>
</dbReference>
<evidence type="ECO:0000313" key="4">
    <source>
        <dbReference type="EMBL" id="NIK72599.1"/>
    </source>
</evidence>
<dbReference type="InterPro" id="IPR029058">
    <property type="entry name" value="AB_hydrolase_fold"/>
</dbReference>
<accession>A0A846MM97</accession>
<organism evidence="4 5">
    <name type="scientific">Thermonema lapsum</name>
    <dbReference type="NCBI Taxonomy" id="28195"/>
    <lineage>
        <taxon>Bacteria</taxon>
        <taxon>Pseudomonadati</taxon>
        <taxon>Bacteroidota</taxon>
        <taxon>Cytophagia</taxon>
        <taxon>Cytophagales</taxon>
        <taxon>Thermonemataceae</taxon>
        <taxon>Thermonema</taxon>
    </lineage>
</organism>
<comment type="similarity">
    <text evidence="1">Belongs to the 'GDXG' lipolytic enzyme family.</text>
</comment>
<evidence type="ECO:0000256" key="1">
    <source>
        <dbReference type="ARBA" id="ARBA00010515"/>
    </source>
</evidence>
<dbReference type="GO" id="GO:0016787">
    <property type="term" value="F:hydrolase activity"/>
    <property type="evidence" value="ECO:0007669"/>
    <property type="project" value="UniProtKB-KW"/>
</dbReference>
<dbReference type="InterPro" id="IPR050300">
    <property type="entry name" value="GDXG_lipolytic_enzyme"/>
</dbReference>
<reference evidence="4 5" key="1">
    <citation type="submission" date="2020-03" db="EMBL/GenBank/DDBJ databases">
        <title>Genomic Encyclopedia of Type Strains, Phase IV (KMG-IV): sequencing the most valuable type-strain genomes for metagenomic binning, comparative biology and taxonomic classification.</title>
        <authorList>
            <person name="Goeker M."/>
        </authorList>
    </citation>
    <scope>NUCLEOTIDE SEQUENCE [LARGE SCALE GENOMIC DNA]</scope>
    <source>
        <strain evidence="4 5">DSM 5718</strain>
    </source>
</reference>
<gene>
    <name evidence="4" type="ORF">FHS56_000085</name>
</gene>
<dbReference type="PANTHER" id="PTHR48081:SF8">
    <property type="entry name" value="ALPHA_BETA HYDROLASE FOLD-3 DOMAIN-CONTAINING PROTEIN-RELATED"/>
    <property type="match status" value="1"/>
</dbReference>
<dbReference type="AlphaFoldDB" id="A0A846MM97"/>
<name>A0A846MM97_9BACT</name>
<comment type="caution">
    <text evidence="4">The sequence shown here is derived from an EMBL/GenBank/DDBJ whole genome shotgun (WGS) entry which is preliminary data.</text>
</comment>
<dbReference type="Gene3D" id="3.40.50.1820">
    <property type="entry name" value="alpha/beta hydrolase"/>
    <property type="match status" value="1"/>
</dbReference>
<evidence type="ECO:0000256" key="2">
    <source>
        <dbReference type="ARBA" id="ARBA00022801"/>
    </source>
</evidence>
<dbReference type="EMBL" id="JAASRN010000001">
    <property type="protein sequence ID" value="NIK72599.1"/>
    <property type="molecule type" value="Genomic_DNA"/>
</dbReference>
<dbReference type="RefSeq" id="WP_166917920.1">
    <property type="nucleotide sequence ID" value="NZ_JAASRN010000001.1"/>
</dbReference>
<dbReference type="Proteomes" id="UP000537126">
    <property type="component" value="Unassembled WGS sequence"/>
</dbReference>
<dbReference type="InterPro" id="IPR013094">
    <property type="entry name" value="AB_hydrolase_3"/>
</dbReference>
<dbReference type="PROSITE" id="PS01173">
    <property type="entry name" value="LIPASE_GDXG_HIS"/>
    <property type="match status" value="1"/>
</dbReference>
<sequence length="315" mass="35245">MNSPTPTLSMRHIRRQSWQSVVAPVALQFYKLWRHNRPTSLEKERKTFASLCARIPLIEGIEYLRTAANGVPCEWQQPAGKQAPPLILYVHGGGFVMGSVATYRPLTGRIVQATELPLLAVDYSLAPEHPFPTPPDQVLQVYGWLIAHYAPKQIIVMGDSAGANLALAALLQAKKEGKPMPAALVLISPWVDLTSSMPSIRKKAWLDGILNPSRLAIAAKLYAAEHDLKNPFLSPLFSEEYEGFPPTLIQVGTYDILFDEGKALAEKMAAQGVKVELEVWHGMPHVWHLFAHRMPEGKKAYRHIADFIRRRLSFF</sequence>